<dbReference type="PANTHER" id="PTHR30118:SF15">
    <property type="entry name" value="TRANSCRIPTIONAL REGULATORY PROTEIN"/>
    <property type="match status" value="1"/>
</dbReference>
<dbReference type="PRINTS" id="PR00039">
    <property type="entry name" value="HTHLYSR"/>
</dbReference>
<dbReference type="SUPFAM" id="SSF53850">
    <property type="entry name" value="Periplasmic binding protein-like II"/>
    <property type="match status" value="1"/>
</dbReference>
<dbReference type="Pfam" id="PF03466">
    <property type="entry name" value="LysR_substrate"/>
    <property type="match status" value="1"/>
</dbReference>
<dbReference type="SUPFAM" id="SSF46785">
    <property type="entry name" value="Winged helix' DNA-binding domain"/>
    <property type="match status" value="1"/>
</dbReference>
<dbReference type="PANTHER" id="PTHR30118">
    <property type="entry name" value="HTH-TYPE TRANSCRIPTIONAL REGULATOR LEUO-RELATED"/>
    <property type="match status" value="1"/>
</dbReference>
<reference evidence="6" key="1">
    <citation type="submission" date="2023-07" db="EMBL/GenBank/DDBJ databases">
        <title>Sequencing the genomes of 1000 actinobacteria strains.</title>
        <authorList>
            <person name="Klenk H.-P."/>
        </authorList>
    </citation>
    <scope>NUCLEOTIDE SEQUENCE</scope>
    <source>
        <strain evidence="6">DSM 45977</strain>
    </source>
</reference>
<dbReference type="Gene3D" id="3.40.190.10">
    <property type="entry name" value="Periplasmic binding protein-like II"/>
    <property type="match status" value="2"/>
</dbReference>
<evidence type="ECO:0000256" key="4">
    <source>
        <dbReference type="ARBA" id="ARBA00023163"/>
    </source>
</evidence>
<dbReference type="InterPro" id="IPR037402">
    <property type="entry name" value="YidZ_PBP2"/>
</dbReference>
<feature type="domain" description="HTH lysR-type" evidence="5">
    <location>
        <begin position="6"/>
        <end position="63"/>
    </location>
</feature>
<name>A0AAE3ZFK9_9ACTN</name>
<sequence>MNPDTVDLNLLRALRALLEERTVTGAAERMGVSQPSMSASLARLRRHFDDDLLVRSGRQHRLTPLARRLQQRTQTAVRAADRVFESQPDFDPAGSKRQFHIIASDYDTSMIARRLTGLLAKEAPRTRLAITTVTTRHVEGCPETLLDCDLLMLPHGMITDAAHQDLFRDEWQCIVAADNPVLDDRVTVEQLESFPWVAAYETATSWTTVARALRTLGIDLHVQVTMQSFLAIPEMVAGTDRIAVLPRRLVERFPADAGVRALPCPVDAGPLVEAMWWHPFYDDDPEHEFLRDVVLRATAPLREPE</sequence>
<dbReference type="GO" id="GO:0003677">
    <property type="term" value="F:DNA binding"/>
    <property type="evidence" value="ECO:0007669"/>
    <property type="project" value="UniProtKB-KW"/>
</dbReference>
<gene>
    <name evidence="6" type="ORF">JOF55_003196</name>
</gene>
<dbReference type="Gene3D" id="1.10.10.10">
    <property type="entry name" value="Winged helix-like DNA-binding domain superfamily/Winged helix DNA-binding domain"/>
    <property type="match status" value="1"/>
</dbReference>
<protein>
    <submittedName>
        <fullName evidence="6">DNA-binding transcriptional LysR family regulator</fullName>
    </submittedName>
</protein>
<dbReference type="AlphaFoldDB" id="A0AAE3ZFK9"/>
<evidence type="ECO:0000259" key="5">
    <source>
        <dbReference type="PROSITE" id="PS50931"/>
    </source>
</evidence>
<dbReference type="InterPro" id="IPR005119">
    <property type="entry name" value="LysR_subst-bd"/>
</dbReference>
<dbReference type="Proteomes" id="UP001180845">
    <property type="component" value="Unassembled WGS sequence"/>
</dbReference>
<dbReference type="PROSITE" id="PS50931">
    <property type="entry name" value="HTH_LYSR"/>
    <property type="match status" value="1"/>
</dbReference>
<dbReference type="EMBL" id="JAVDXW010000001">
    <property type="protein sequence ID" value="MDR7303015.1"/>
    <property type="molecule type" value="Genomic_DNA"/>
</dbReference>
<keyword evidence="4" id="KW-0804">Transcription</keyword>
<dbReference type="InterPro" id="IPR050389">
    <property type="entry name" value="LysR-type_TF"/>
</dbReference>
<accession>A0AAE3ZFK9</accession>
<dbReference type="InterPro" id="IPR036388">
    <property type="entry name" value="WH-like_DNA-bd_sf"/>
</dbReference>
<evidence type="ECO:0000313" key="7">
    <source>
        <dbReference type="Proteomes" id="UP001180845"/>
    </source>
</evidence>
<dbReference type="InterPro" id="IPR000847">
    <property type="entry name" value="LysR_HTH_N"/>
</dbReference>
<comment type="similarity">
    <text evidence="1">Belongs to the LysR transcriptional regulatory family.</text>
</comment>
<keyword evidence="2" id="KW-0805">Transcription regulation</keyword>
<evidence type="ECO:0000256" key="1">
    <source>
        <dbReference type="ARBA" id="ARBA00009437"/>
    </source>
</evidence>
<dbReference type="GO" id="GO:0003700">
    <property type="term" value="F:DNA-binding transcription factor activity"/>
    <property type="evidence" value="ECO:0007669"/>
    <property type="project" value="InterPro"/>
</dbReference>
<dbReference type="CDD" id="cd08417">
    <property type="entry name" value="PBP2_Nitroaromatics_like"/>
    <property type="match status" value="1"/>
</dbReference>
<keyword evidence="7" id="KW-1185">Reference proteome</keyword>
<dbReference type="RefSeq" id="WP_310275042.1">
    <property type="nucleotide sequence ID" value="NZ_JAVDXW010000001.1"/>
</dbReference>
<evidence type="ECO:0000256" key="3">
    <source>
        <dbReference type="ARBA" id="ARBA00023125"/>
    </source>
</evidence>
<evidence type="ECO:0000313" key="6">
    <source>
        <dbReference type="EMBL" id="MDR7303015.1"/>
    </source>
</evidence>
<keyword evidence="3 6" id="KW-0238">DNA-binding</keyword>
<proteinExistence type="inferred from homology"/>
<comment type="caution">
    <text evidence="6">The sequence shown here is derived from an EMBL/GenBank/DDBJ whole genome shotgun (WGS) entry which is preliminary data.</text>
</comment>
<dbReference type="Pfam" id="PF00126">
    <property type="entry name" value="HTH_1"/>
    <property type="match status" value="1"/>
</dbReference>
<organism evidence="6 7">
    <name type="scientific">Haloactinomyces albus</name>
    <dbReference type="NCBI Taxonomy" id="1352928"/>
    <lineage>
        <taxon>Bacteria</taxon>
        <taxon>Bacillati</taxon>
        <taxon>Actinomycetota</taxon>
        <taxon>Actinomycetes</taxon>
        <taxon>Actinopolysporales</taxon>
        <taxon>Actinopolysporaceae</taxon>
        <taxon>Haloactinomyces</taxon>
    </lineage>
</organism>
<dbReference type="InterPro" id="IPR036390">
    <property type="entry name" value="WH_DNA-bd_sf"/>
</dbReference>
<evidence type="ECO:0000256" key="2">
    <source>
        <dbReference type="ARBA" id="ARBA00023015"/>
    </source>
</evidence>